<keyword evidence="2" id="KW-1185">Reference proteome</keyword>
<name>A0A195AZG1_9HYME</name>
<reference evidence="1 2" key="1">
    <citation type="submission" date="2015-09" db="EMBL/GenBank/DDBJ databases">
        <title>Atta colombica WGS genome.</title>
        <authorList>
            <person name="Nygaard S."/>
            <person name="Hu H."/>
            <person name="Boomsma J."/>
            <person name="Zhang G."/>
        </authorList>
    </citation>
    <scope>NUCLEOTIDE SEQUENCE [LARGE SCALE GENOMIC DNA]</scope>
    <source>
        <strain evidence="1">Treedump-2</strain>
        <tissue evidence="1">Whole body</tissue>
    </source>
</reference>
<evidence type="ECO:0000313" key="2">
    <source>
        <dbReference type="Proteomes" id="UP000078540"/>
    </source>
</evidence>
<evidence type="ECO:0000313" key="1">
    <source>
        <dbReference type="EMBL" id="KYM77591.1"/>
    </source>
</evidence>
<proteinExistence type="predicted"/>
<dbReference type="Proteomes" id="UP000078540">
    <property type="component" value="Unassembled WGS sequence"/>
</dbReference>
<protein>
    <submittedName>
        <fullName evidence="1">Uncharacterized protein</fullName>
    </submittedName>
</protein>
<dbReference type="AlphaFoldDB" id="A0A195AZG1"/>
<dbReference type="EMBL" id="KQ976694">
    <property type="protein sequence ID" value="KYM77591.1"/>
    <property type="molecule type" value="Genomic_DNA"/>
</dbReference>
<organism evidence="1 2">
    <name type="scientific">Atta colombica</name>
    <dbReference type="NCBI Taxonomy" id="520822"/>
    <lineage>
        <taxon>Eukaryota</taxon>
        <taxon>Metazoa</taxon>
        <taxon>Ecdysozoa</taxon>
        <taxon>Arthropoda</taxon>
        <taxon>Hexapoda</taxon>
        <taxon>Insecta</taxon>
        <taxon>Pterygota</taxon>
        <taxon>Neoptera</taxon>
        <taxon>Endopterygota</taxon>
        <taxon>Hymenoptera</taxon>
        <taxon>Apocrita</taxon>
        <taxon>Aculeata</taxon>
        <taxon>Formicoidea</taxon>
        <taxon>Formicidae</taxon>
        <taxon>Myrmicinae</taxon>
        <taxon>Atta</taxon>
    </lineage>
</organism>
<sequence>MKPSGTRRISEALLLGISECSLKWQAKSTAHFGLLSLFSVFYDVIFTNKMTRFRIETGPQPSAMETSLREES</sequence>
<gene>
    <name evidence="1" type="ORF">ALC53_11932</name>
</gene>
<accession>A0A195AZG1</accession>